<reference evidence="1" key="1">
    <citation type="submission" date="2022-10" db="EMBL/GenBank/DDBJ databases">
        <authorList>
            <person name="Hyden B.L."/>
            <person name="Feng K."/>
            <person name="Yates T."/>
            <person name="Jawdy S."/>
            <person name="Smart L.B."/>
            <person name="Muchero W."/>
        </authorList>
    </citation>
    <scope>NUCLEOTIDE SEQUENCE</scope>
    <source>
        <tissue evidence="1">Shoot tip</tissue>
    </source>
</reference>
<proteinExistence type="predicted"/>
<evidence type="ECO:0000313" key="2">
    <source>
        <dbReference type="Proteomes" id="UP001141253"/>
    </source>
</evidence>
<name>A0ABQ9BVD2_9ROSI</name>
<organism evidence="1 2">
    <name type="scientific">Salix suchowensis</name>
    <dbReference type="NCBI Taxonomy" id="1278906"/>
    <lineage>
        <taxon>Eukaryota</taxon>
        <taxon>Viridiplantae</taxon>
        <taxon>Streptophyta</taxon>
        <taxon>Embryophyta</taxon>
        <taxon>Tracheophyta</taxon>
        <taxon>Spermatophyta</taxon>
        <taxon>Magnoliopsida</taxon>
        <taxon>eudicotyledons</taxon>
        <taxon>Gunneridae</taxon>
        <taxon>Pentapetalae</taxon>
        <taxon>rosids</taxon>
        <taxon>fabids</taxon>
        <taxon>Malpighiales</taxon>
        <taxon>Salicaceae</taxon>
        <taxon>Saliceae</taxon>
        <taxon>Salix</taxon>
    </lineage>
</organism>
<evidence type="ECO:0000313" key="1">
    <source>
        <dbReference type="EMBL" id="KAJ6391138.1"/>
    </source>
</evidence>
<comment type="caution">
    <text evidence="1">The sequence shown here is derived from an EMBL/GenBank/DDBJ whole genome shotgun (WGS) entry which is preliminary data.</text>
</comment>
<reference evidence="1" key="2">
    <citation type="journal article" date="2023" name="Int. J. Mol. Sci.">
        <title>De Novo Assembly and Annotation of 11 Diverse Shrub Willow (Salix) Genomes Reveals Novel Gene Organization in Sex-Linked Regions.</title>
        <authorList>
            <person name="Hyden B."/>
            <person name="Feng K."/>
            <person name="Yates T.B."/>
            <person name="Jawdy S."/>
            <person name="Cereghino C."/>
            <person name="Smart L.B."/>
            <person name="Muchero W."/>
        </authorList>
    </citation>
    <scope>NUCLEOTIDE SEQUENCE</scope>
    <source>
        <tissue evidence="1">Shoot tip</tissue>
    </source>
</reference>
<dbReference type="EMBL" id="JAPFFI010000006">
    <property type="protein sequence ID" value="KAJ6391138.1"/>
    <property type="molecule type" value="Genomic_DNA"/>
</dbReference>
<gene>
    <name evidence="1" type="ORF">OIU77_025185</name>
</gene>
<accession>A0ABQ9BVD2</accession>
<sequence length="51" mass="5974">MEKELIACTLVVSKYRFGNQLLPHNNIYATSYCDNNSQFHSFNLIEEEFSN</sequence>
<keyword evidence="2" id="KW-1185">Reference proteome</keyword>
<protein>
    <submittedName>
        <fullName evidence="1">Uncharacterized protein</fullName>
    </submittedName>
</protein>
<dbReference type="Proteomes" id="UP001141253">
    <property type="component" value="Chromosome 2"/>
</dbReference>